<keyword evidence="6" id="KW-1133">Transmembrane helix</keyword>
<dbReference type="InterPro" id="IPR023415">
    <property type="entry name" value="LDLR_class-A_CS"/>
</dbReference>
<feature type="disulfide bond" evidence="10">
    <location>
        <begin position="26"/>
        <end position="41"/>
    </location>
</feature>
<dbReference type="SUPFAM" id="SSF57424">
    <property type="entry name" value="LDL receptor-like module"/>
    <property type="match status" value="2"/>
</dbReference>
<dbReference type="PANTHER" id="PTHR24270">
    <property type="entry name" value="LOW-DENSITY LIPOPROTEIN RECEPTOR-RELATED"/>
    <property type="match status" value="1"/>
</dbReference>
<dbReference type="SMART" id="SM00192">
    <property type="entry name" value="LDLa"/>
    <property type="match status" value="2"/>
</dbReference>
<dbReference type="InterPro" id="IPR050685">
    <property type="entry name" value="LDLR"/>
</dbReference>
<name>A0A0L8FKE0_OCTBM</name>
<proteinExistence type="predicted"/>
<evidence type="ECO:0000256" key="4">
    <source>
        <dbReference type="ARBA" id="ARBA00022729"/>
    </source>
</evidence>
<comment type="subcellular location">
    <subcellularLocation>
        <location evidence="2">Endomembrane system</location>
    </subcellularLocation>
    <subcellularLocation>
        <location evidence="1">Membrane</location>
        <topology evidence="1">Single-pass membrane protein</topology>
    </subcellularLocation>
</comment>
<dbReference type="PROSITE" id="PS01209">
    <property type="entry name" value="LDLRA_1"/>
    <property type="match status" value="2"/>
</dbReference>
<feature type="non-terminal residue" evidence="11">
    <location>
        <position position="1"/>
    </location>
</feature>
<accession>A0A0L8FKE0</accession>
<evidence type="ECO:0000256" key="6">
    <source>
        <dbReference type="ARBA" id="ARBA00022989"/>
    </source>
</evidence>
<dbReference type="PANTHER" id="PTHR24270:SF62">
    <property type="entry name" value="LOW-DENSITY LIPOPROTEIN RECEPTOR-RELATED PROTEIN 2"/>
    <property type="match status" value="1"/>
</dbReference>
<evidence type="ECO:0000256" key="10">
    <source>
        <dbReference type="PROSITE-ProRule" id="PRU00124"/>
    </source>
</evidence>
<dbReference type="PROSITE" id="PS50068">
    <property type="entry name" value="LDLRA_2"/>
    <property type="match status" value="2"/>
</dbReference>
<dbReference type="STRING" id="37653.A0A0L8FKE0"/>
<keyword evidence="4" id="KW-0732">Signal</keyword>
<evidence type="ECO:0000256" key="5">
    <source>
        <dbReference type="ARBA" id="ARBA00022737"/>
    </source>
</evidence>
<dbReference type="GO" id="GO:0012505">
    <property type="term" value="C:endomembrane system"/>
    <property type="evidence" value="ECO:0007669"/>
    <property type="project" value="UniProtKB-SubCell"/>
</dbReference>
<feature type="disulfide bond" evidence="10">
    <location>
        <begin position="14"/>
        <end position="32"/>
    </location>
</feature>
<sequence>ENKYRDCTEAEFRCDNQKCVLNKWRCNQYDDCGDGSDETNCGSVKCSEDEFKCDSGHCIKNDLTCNGWRNCRDASDERNCTPRYGDRYCPNDKFQCNNTVRHFLFFIIFNQPNHLSQVI</sequence>
<keyword evidence="5" id="KW-0677">Repeat</keyword>
<keyword evidence="7" id="KW-0472">Membrane</keyword>
<dbReference type="Gene3D" id="4.10.400.10">
    <property type="entry name" value="Low-density Lipoprotein Receptor"/>
    <property type="match status" value="2"/>
</dbReference>
<organism evidence="11">
    <name type="scientific">Octopus bimaculoides</name>
    <name type="common">California two-spotted octopus</name>
    <dbReference type="NCBI Taxonomy" id="37653"/>
    <lineage>
        <taxon>Eukaryota</taxon>
        <taxon>Metazoa</taxon>
        <taxon>Spiralia</taxon>
        <taxon>Lophotrochozoa</taxon>
        <taxon>Mollusca</taxon>
        <taxon>Cephalopoda</taxon>
        <taxon>Coleoidea</taxon>
        <taxon>Octopodiformes</taxon>
        <taxon>Octopoda</taxon>
        <taxon>Incirrata</taxon>
        <taxon>Octopodidae</taxon>
        <taxon>Octopus</taxon>
    </lineage>
</organism>
<feature type="disulfide bond" evidence="10">
    <location>
        <begin position="53"/>
        <end position="71"/>
    </location>
</feature>
<keyword evidence="9" id="KW-0325">Glycoprotein</keyword>
<dbReference type="CDD" id="cd00112">
    <property type="entry name" value="LDLa"/>
    <property type="match status" value="2"/>
</dbReference>
<evidence type="ECO:0000256" key="2">
    <source>
        <dbReference type="ARBA" id="ARBA00004308"/>
    </source>
</evidence>
<reference evidence="11" key="1">
    <citation type="submission" date="2015-07" db="EMBL/GenBank/DDBJ databases">
        <title>MeaNS - Measles Nucleotide Surveillance Program.</title>
        <authorList>
            <person name="Tran T."/>
            <person name="Druce J."/>
        </authorList>
    </citation>
    <scope>NUCLEOTIDE SEQUENCE</scope>
    <source>
        <strain evidence="11">UCB-OBI-ISO-001</strain>
        <tissue evidence="11">Gonad</tissue>
    </source>
</reference>
<evidence type="ECO:0000256" key="1">
    <source>
        <dbReference type="ARBA" id="ARBA00004167"/>
    </source>
</evidence>
<evidence type="ECO:0000256" key="7">
    <source>
        <dbReference type="ARBA" id="ARBA00023136"/>
    </source>
</evidence>
<dbReference type="GO" id="GO:0016192">
    <property type="term" value="P:vesicle-mediated transport"/>
    <property type="evidence" value="ECO:0007669"/>
    <property type="project" value="UniProtKB-ARBA"/>
</dbReference>
<gene>
    <name evidence="11" type="ORF">OCBIM_22016332mg</name>
</gene>
<keyword evidence="8 10" id="KW-1015">Disulfide bond</keyword>
<protein>
    <submittedName>
        <fullName evidence="11">Uncharacterized protein</fullName>
    </submittedName>
</protein>
<keyword evidence="3" id="KW-0812">Transmembrane</keyword>
<dbReference type="InterPro" id="IPR036055">
    <property type="entry name" value="LDL_receptor-like_sf"/>
</dbReference>
<feature type="disulfide bond" evidence="10">
    <location>
        <begin position="46"/>
        <end position="58"/>
    </location>
</feature>
<evidence type="ECO:0000256" key="8">
    <source>
        <dbReference type="ARBA" id="ARBA00023157"/>
    </source>
</evidence>
<dbReference type="GO" id="GO:0005886">
    <property type="term" value="C:plasma membrane"/>
    <property type="evidence" value="ECO:0007669"/>
    <property type="project" value="TreeGrafter"/>
</dbReference>
<dbReference type="PRINTS" id="PR00261">
    <property type="entry name" value="LDLRECEPTOR"/>
</dbReference>
<evidence type="ECO:0000256" key="9">
    <source>
        <dbReference type="ARBA" id="ARBA00023180"/>
    </source>
</evidence>
<dbReference type="EMBL" id="KQ429811">
    <property type="protein sequence ID" value="KOF65082.1"/>
    <property type="molecule type" value="Genomic_DNA"/>
</dbReference>
<evidence type="ECO:0000313" key="11">
    <source>
        <dbReference type="EMBL" id="KOF65082.1"/>
    </source>
</evidence>
<dbReference type="FunFam" id="4.10.400.10:FF:000034">
    <property type="entry name" value="Low-density lipoprotein receptor-related protein 2"/>
    <property type="match status" value="2"/>
</dbReference>
<feature type="disulfide bond" evidence="10">
    <location>
        <begin position="7"/>
        <end position="19"/>
    </location>
</feature>
<dbReference type="Pfam" id="PF00057">
    <property type="entry name" value="Ldl_recept_a"/>
    <property type="match status" value="2"/>
</dbReference>
<feature type="disulfide bond" evidence="10">
    <location>
        <begin position="65"/>
        <end position="80"/>
    </location>
</feature>
<evidence type="ECO:0000256" key="3">
    <source>
        <dbReference type="ARBA" id="ARBA00022692"/>
    </source>
</evidence>
<dbReference type="InterPro" id="IPR002172">
    <property type="entry name" value="LDrepeatLR_classA_rpt"/>
</dbReference>
<dbReference type="AlphaFoldDB" id="A0A0L8FKE0"/>